<dbReference type="HOGENOM" id="CLU_011072_7_0_1"/>
<keyword evidence="3" id="KW-0547">Nucleotide-binding</keyword>
<reference evidence="11" key="2">
    <citation type="submission" date="2025-08" db="UniProtKB">
        <authorList>
            <consortium name="Ensembl"/>
        </authorList>
    </citation>
    <scope>IDENTIFICATION</scope>
</reference>
<dbReference type="PANTHER" id="PTHR45709">
    <property type="entry name" value="LARGE SUBUNIT GTPASE 1 HOMOLOG-RELATED"/>
    <property type="match status" value="1"/>
</dbReference>
<evidence type="ECO:0000256" key="5">
    <source>
        <dbReference type="ARBA" id="ARBA00023134"/>
    </source>
</evidence>
<dbReference type="GO" id="GO:0005525">
    <property type="term" value="F:GTP binding"/>
    <property type="evidence" value="ECO:0007669"/>
    <property type="project" value="UniProtKB-KW"/>
</dbReference>
<keyword evidence="4" id="KW-0378">Hydrolase</keyword>
<dbReference type="GO" id="GO:0015030">
    <property type="term" value="C:Cajal body"/>
    <property type="evidence" value="ECO:0007669"/>
    <property type="project" value="UniProtKB-SubCell"/>
</dbReference>
<feature type="domain" description="G" evidence="10">
    <location>
        <begin position="374"/>
        <end position="429"/>
    </location>
</feature>
<comment type="subcellular location">
    <subcellularLocation>
        <location evidence="1">Nucleus</location>
        <location evidence="1">Cajal body</location>
    </subcellularLocation>
</comment>
<feature type="compositionally biased region" description="Acidic residues" evidence="9">
    <location>
        <begin position="288"/>
        <end position="312"/>
    </location>
</feature>
<dbReference type="InterPro" id="IPR006073">
    <property type="entry name" value="GTP-bd"/>
</dbReference>
<evidence type="ECO:0000256" key="1">
    <source>
        <dbReference type="ARBA" id="ARBA00004408"/>
    </source>
</evidence>
<dbReference type="GeneTree" id="ENSGT00940000156442"/>
<dbReference type="AlphaFoldDB" id="U3JXM5"/>
<evidence type="ECO:0000256" key="6">
    <source>
        <dbReference type="ARBA" id="ARBA00040145"/>
    </source>
</evidence>
<evidence type="ECO:0000256" key="2">
    <source>
        <dbReference type="ARBA" id="ARBA00022490"/>
    </source>
</evidence>
<name>U3JXM5_FICAL</name>
<evidence type="ECO:0000259" key="10">
    <source>
        <dbReference type="Pfam" id="PF01926"/>
    </source>
</evidence>
<dbReference type="Pfam" id="PF01926">
    <property type="entry name" value="MMR_HSR1"/>
    <property type="match status" value="1"/>
</dbReference>
<feature type="region of interest" description="Disordered" evidence="9">
    <location>
        <begin position="582"/>
        <end position="601"/>
    </location>
</feature>
<dbReference type="PANTHER" id="PTHR45709:SF2">
    <property type="entry name" value="LARGE SUBUNIT GTPASE 1 HOMOLOG"/>
    <property type="match status" value="1"/>
</dbReference>
<evidence type="ECO:0000256" key="8">
    <source>
        <dbReference type="ARBA" id="ARBA00093349"/>
    </source>
</evidence>
<dbReference type="eggNOG" id="KOG1424">
    <property type="taxonomic scope" value="Eukaryota"/>
</dbReference>
<reference evidence="11" key="3">
    <citation type="submission" date="2025-09" db="UniProtKB">
        <authorList>
            <consortium name="Ensembl"/>
        </authorList>
    </citation>
    <scope>IDENTIFICATION</scope>
</reference>
<keyword evidence="12" id="KW-1185">Reference proteome</keyword>
<keyword evidence="2" id="KW-0963">Cytoplasm</keyword>
<comment type="catalytic activity">
    <reaction evidence="7">
        <text>GTP + H2O = GDP + phosphate + H(+)</text>
        <dbReference type="Rhea" id="RHEA:19669"/>
        <dbReference type="ChEBI" id="CHEBI:15377"/>
        <dbReference type="ChEBI" id="CHEBI:15378"/>
        <dbReference type="ChEBI" id="CHEBI:37565"/>
        <dbReference type="ChEBI" id="CHEBI:43474"/>
        <dbReference type="ChEBI" id="CHEBI:58189"/>
    </reaction>
</comment>
<evidence type="ECO:0000256" key="4">
    <source>
        <dbReference type="ARBA" id="ARBA00022801"/>
    </source>
</evidence>
<gene>
    <name evidence="11" type="primary">LSG1</name>
</gene>
<dbReference type="SUPFAM" id="SSF52540">
    <property type="entry name" value="P-loop containing nucleoside triphosphate hydrolases"/>
    <property type="match status" value="1"/>
</dbReference>
<dbReference type="STRING" id="59894.ENSFALP00000007529"/>
<accession>U3JXM5</accession>
<evidence type="ECO:0000256" key="7">
    <source>
        <dbReference type="ARBA" id="ARBA00048548"/>
    </source>
</evidence>
<proteinExistence type="predicted"/>
<dbReference type="GO" id="GO:0005829">
    <property type="term" value="C:cytosol"/>
    <property type="evidence" value="ECO:0007669"/>
    <property type="project" value="TreeGrafter"/>
</dbReference>
<feature type="compositionally biased region" description="Acidic residues" evidence="9">
    <location>
        <begin position="250"/>
        <end position="261"/>
    </location>
</feature>
<reference evidence="11 12" key="1">
    <citation type="journal article" date="2012" name="Nature">
        <title>The genomic landscape of species divergence in Ficedula flycatchers.</title>
        <authorList>
            <person name="Ellegren H."/>
            <person name="Smeds L."/>
            <person name="Burri R."/>
            <person name="Olason P.I."/>
            <person name="Backstrom N."/>
            <person name="Kawakami T."/>
            <person name="Kunstner A."/>
            <person name="Makinen H."/>
            <person name="Nadachowska-Brzyska K."/>
            <person name="Qvarnstrom A."/>
            <person name="Uebbing S."/>
            <person name="Wolf J.B."/>
        </authorList>
    </citation>
    <scope>NUCLEOTIDE SEQUENCE [LARGE SCALE GENOMIC DNA]</scope>
</reference>
<dbReference type="GO" id="GO:0003924">
    <property type="term" value="F:GTPase activity"/>
    <property type="evidence" value="ECO:0007669"/>
    <property type="project" value="InterPro"/>
</dbReference>
<keyword evidence="5" id="KW-0342">GTP-binding</keyword>
<evidence type="ECO:0000313" key="11">
    <source>
        <dbReference type="Ensembl" id="ENSFALP00000007529.2"/>
    </source>
</evidence>
<feature type="region of interest" description="Disordered" evidence="9">
    <location>
        <begin position="240"/>
        <end position="315"/>
    </location>
</feature>
<dbReference type="PRINTS" id="PR00326">
    <property type="entry name" value="GTP1OBG"/>
</dbReference>
<dbReference type="InterPro" id="IPR027417">
    <property type="entry name" value="P-loop_NTPase"/>
</dbReference>
<dbReference type="GO" id="GO:0000054">
    <property type="term" value="P:ribosomal subunit export from nucleus"/>
    <property type="evidence" value="ECO:0007669"/>
    <property type="project" value="TreeGrafter"/>
</dbReference>
<organism evidence="11 12">
    <name type="scientific">Ficedula albicollis</name>
    <name type="common">Collared flycatcher</name>
    <name type="synonym">Muscicapa albicollis</name>
    <dbReference type="NCBI Taxonomy" id="59894"/>
    <lineage>
        <taxon>Eukaryota</taxon>
        <taxon>Metazoa</taxon>
        <taxon>Chordata</taxon>
        <taxon>Craniata</taxon>
        <taxon>Vertebrata</taxon>
        <taxon>Euteleostomi</taxon>
        <taxon>Archelosauria</taxon>
        <taxon>Archosauria</taxon>
        <taxon>Dinosauria</taxon>
        <taxon>Saurischia</taxon>
        <taxon>Theropoda</taxon>
        <taxon>Coelurosauria</taxon>
        <taxon>Aves</taxon>
        <taxon>Neognathae</taxon>
        <taxon>Neoaves</taxon>
        <taxon>Telluraves</taxon>
        <taxon>Australaves</taxon>
        <taxon>Passeriformes</taxon>
        <taxon>Muscicapidae</taxon>
        <taxon>Ficedula</taxon>
    </lineage>
</organism>
<dbReference type="Ensembl" id="ENSFALT00000007561.2">
    <property type="protein sequence ID" value="ENSFALP00000007529.2"/>
    <property type="gene ID" value="ENSFALG00000007210.2"/>
</dbReference>
<comment type="function">
    <text evidence="8">Functions as a GTPase. May act by mediating the release of NMD3 from the 60S ribosomal subunit after export into the cytoplasm during the 60S ribosomal subunit maturation.</text>
</comment>
<evidence type="ECO:0000256" key="3">
    <source>
        <dbReference type="ARBA" id="ARBA00022741"/>
    </source>
</evidence>
<evidence type="ECO:0000313" key="12">
    <source>
        <dbReference type="Proteomes" id="UP000016665"/>
    </source>
</evidence>
<dbReference type="Gene3D" id="3.40.50.300">
    <property type="entry name" value="P-loop containing nucleotide triphosphate hydrolases"/>
    <property type="match status" value="2"/>
</dbReference>
<evidence type="ECO:0000256" key="9">
    <source>
        <dbReference type="SAM" id="MobiDB-lite"/>
    </source>
</evidence>
<dbReference type="FunFam" id="3.40.50.300:FF:003226">
    <property type="entry name" value="Large subunit GTPase 1 homolog"/>
    <property type="match status" value="1"/>
</dbReference>
<protein>
    <recommendedName>
        <fullName evidence="6">Large subunit GTPase 1 homolog</fullName>
    </recommendedName>
</protein>
<feature type="compositionally biased region" description="Polar residues" evidence="9">
    <location>
        <begin position="263"/>
        <end position="284"/>
    </location>
</feature>
<dbReference type="Proteomes" id="UP000016665">
    <property type="component" value="Chromosome 9"/>
</dbReference>
<dbReference type="InterPro" id="IPR043358">
    <property type="entry name" value="GNL1-like"/>
</dbReference>
<sequence>MVWLAGEDWCQCGASAGTVMPVLVQYRQVGAARADGGALSRQLHASEVVEERGPELRSAPEQSPLEEFLATAELAGTRFVAERLNAQIVSAQSCTGLLTAQEAQRVRQLHRENQEFLRIPRRPHWDRTTSAEDLKQAERESFLEWRRQLAHLEEEKKLILTPFERNLEFWRQLWRVIERSDIVVQIVDARNPLLFRCQDLVIVSSWGLADDSCLHCSQQQGLVFWLHFTSELLFPQELGAEGGQQHPSSSEDEGSSQEDDNSAQGSSERVSTGSTWQGVNQTLVSDNSSDEYEDCEDDEEEDWQTCSEDEAGDNINAVSPERVESRTDGAAAQHGVQEQNRNIRNFSHLVQRDELLEIFKTMHDGPRVKDGEVNVGLVGYPNVGKSSTINTILGNKKVSVSATPGRTKHFQTLYVEPGLCLCDCPGLVMPSFVSTKAEMICSGILPIDQMRDHVPPVSLISFHIPRNILEATYGINIIRPREDEDPDRKPTAEELLTAYGYMRGFMTAHGQPDQPRSARYVLKDYVNGKLLYCHPPPGIDPNDFQHQHQRWVRAAMGYRPGSGLVPATAPNPGSVVGKPWKKHGNRNKKEKLRRITKHLEA</sequence>